<name>A0A8S1PJ91_PARPR</name>
<accession>A0A8S1PJ91</accession>
<feature type="coiled-coil region" evidence="1">
    <location>
        <begin position="369"/>
        <end position="399"/>
    </location>
</feature>
<keyword evidence="4" id="KW-1185">Reference proteome</keyword>
<evidence type="ECO:0000256" key="1">
    <source>
        <dbReference type="SAM" id="Coils"/>
    </source>
</evidence>
<dbReference type="EMBL" id="CAJJDM010000123">
    <property type="protein sequence ID" value="CAD8103262.1"/>
    <property type="molecule type" value="Genomic_DNA"/>
</dbReference>
<feature type="compositionally biased region" description="Basic and acidic residues" evidence="2">
    <location>
        <begin position="178"/>
        <end position="216"/>
    </location>
</feature>
<evidence type="ECO:0000313" key="4">
    <source>
        <dbReference type="Proteomes" id="UP000688137"/>
    </source>
</evidence>
<feature type="compositionally biased region" description="Polar residues" evidence="2">
    <location>
        <begin position="28"/>
        <end position="39"/>
    </location>
</feature>
<organism evidence="3 4">
    <name type="scientific">Paramecium primaurelia</name>
    <dbReference type="NCBI Taxonomy" id="5886"/>
    <lineage>
        <taxon>Eukaryota</taxon>
        <taxon>Sar</taxon>
        <taxon>Alveolata</taxon>
        <taxon>Ciliophora</taxon>
        <taxon>Intramacronucleata</taxon>
        <taxon>Oligohymenophorea</taxon>
        <taxon>Peniculida</taxon>
        <taxon>Parameciidae</taxon>
        <taxon>Paramecium</taxon>
    </lineage>
</organism>
<dbReference type="Proteomes" id="UP000688137">
    <property type="component" value="Unassembled WGS sequence"/>
</dbReference>
<keyword evidence="1" id="KW-0175">Coiled coil</keyword>
<evidence type="ECO:0000313" key="3">
    <source>
        <dbReference type="EMBL" id="CAD8103262.1"/>
    </source>
</evidence>
<gene>
    <name evidence="3" type="ORF">PPRIM_AZ9-3.1.T1200118</name>
</gene>
<sequence length="411" mass="49466">MNYNFQQTAQEKGLDIHSQCNDKEEGTSEQYSDSNLYSESRYSSEQSKGRLINHMEILEKQQTEYMKDSLSLKKPTQTPYLYHLNQFLNKKRYQVIGTFFQIEQQKYIIKNHPSLILSLLLKLDNSYQMKYELNQFLEQKDKNWQQICDFNQPISEKTCEKLQEQYQKIKQMNQTLQKLKEQEKSRKSTEPKKPRKSKDPIDQKEPKKSKEPKDSMKLKAYRKDFMDLCEKKGIATKIQRFERIEEVRKKFDDIENQFKEKNIKDTQLLEHLEALKEFITITQRLKAEHLKNNKKYIKKQIDITKEDILKLMEDPLIKEKSQDVLNIISDVLNQLNIIDKKIDQNQNINNIFDLEELKKLDKIQWKIFQEKAKALLNSENSEQEQIEQEQIEQEQIEQNSQFWYTIKKVKL</sequence>
<evidence type="ECO:0000256" key="2">
    <source>
        <dbReference type="SAM" id="MobiDB-lite"/>
    </source>
</evidence>
<feature type="region of interest" description="Disordered" evidence="2">
    <location>
        <begin position="177"/>
        <end position="216"/>
    </location>
</feature>
<comment type="caution">
    <text evidence="3">The sequence shown here is derived from an EMBL/GenBank/DDBJ whole genome shotgun (WGS) entry which is preliminary data.</text>
</comment>
<feature type="compositionally biased region" description="Polar residues" evidence="2">
    <location>
        <begin position="1"/>
        <end position="10"/>
    </location>
</feature>
<dbReference type="AlphaFoldDB" id="A0A8S1PJ91"/>
<feature type="compositionally biased region" description="Basic and acidic residues" evidence="2">
    <location>
        <begin position="12"/>
        <end position="26"/>
    </location>
</feature>
<protein>
    <submittedName>
        <fullName evidence="3">Uncharacterized protein</fullName>
    </submittedName>
</protein>
<proteinExistence type="predicted"/>
<reference evidence="3" key="1">
    <citation type="submission" date="2021-01" db="EMBL/GenBank/DDBJ databases">
        <authorList>
            <consortium name="Genoscope - CEA"/>
            <person name="William W."/>
        </authorList>
    </citation>
    <scope>NUCLEOTIDE SEQUENCE</scope>
</reference>
<feature type="region of interest" description="Disordered" evidence="2">
    <location>
        <begin position="1"/>
        <end position="39"/>
    </location>
</feature>